<organism evidence="1 2">
    <name type="scientific">Nepenthes gracilis</name>
    <name type="common">Slender pitcher plant</name>
    <dbReference type="NCBI Taxonomy" id="150966"/>
    <lineage>
        <taxon>Eukaryota</taxon>
        <taxon>Viridiplantae</taxon>
        <taxon>Streptophyta</taxon>
        <taxon>Embryophyta</taxon>
        <taxon>Tracheophyta</taxon>
        <taxon>Spermatophyta</taxon>
        <taxon>Magnoliopsida</taxon>
        <taxon>eudicotyledons</taxon>
        <taxon>Gunneridae</taxon>
        <taxon>Pentapetalae</taxon>
        <taxon>Caryophyllales</taxon>
        <taxon>Nepenthaceae</taxon>
        <taxon>Nepenthes</taxon>
    </lineage>
</organism>
<dbReference type="EMBL" id="BSYO01000032">
    <property type="protein sequence ID" value="GMH27164.1"/>
    <property type="molecule type" value="Genomic_DNA"/>
</dbReference>
<keyword evidence="2" id="KW-1185">Reference proteome</keyword>
<evidence type="ECO:0000313" key="1">
    <source>
        <dbReference type="EMBL" id="GMH27164.1"/>
    </source>
</evidence>
<accession>A0AAD3Y4L3</accession>
<comment type="caution">
    <text evidence="1">The sequence shown here is derived from an EMBL/GenBank/DDBJ whole genome shotgun (WGS) entry which is preliminary data.</text>
</comment>
<gene>
    <name evidence="1" type="ORF">Nepgr_029007</name>
</gene>
<name>A0AAD3Y4L3_NEPGR</name>
<dbReference type="Proteomes" id="UP001279734">
    <property type="component" value="Unassembled WGS sequence"/>
</dbReference>
<proteinExistence type="predicted"/>
<dbReference type="AlphaFoldDB" id="A0AAD3Y4L3"/>
<protein>
    <submittedName>
        <fullName evidence="1">Uncharacterized protein</fullName>
    </submittedName>
</protein>
<reference evidence="1" key="1">
    <citation type="submission" date="2023-05" db="EMBL/GenBank/DDBJ databases">
        <title>Nepenthes gracilis genome sequencing.</title>
        <authorList>
            <person name="Fukushima K."/>
        </authorList>
    </citation>
    <scope>NUCLEOTIDE SEQUENCE</scope>
    <source>
        <strain evidence="1">SING2019-196</strain>
    </source>
</reference>
<evidence type="ECO:0000313" key="2">
    <source>
        <dbReference type="Proteomes" id="UP001279734"/>
    </source>
</evidence>
<sequence length="69" mass="7617">MNGKIFLGRDKCCRRCKRGNGLSICEGKTGLENCQDMEGDGCLIFGSFKSDIAFPFVASCTIVELKMSW</sequence>